<comment type="catalytic activity">
    <reaction evidence="8">
        <text>L-isoleucine + 2-oxoglutarate = (S)-3-methyl-2-oxopentanoate + L-glutamate</text>
        <dbReference type="Rhea" id="RHEA:24801"/>
        <dbReference type="ChEBI" id="CHEBI:16810"/>
        <dbReference type="ChEBI" id="CHEBI:29985"/>
        <dbReference type="ChEBI" id="CHEBI:35146"/>
        <dbReference type="ChEBI" id="CHEBI:58045"/>
        <dbReference type="EC" id="2.6.1.42"/>
    </reaction>
</comment>
<comment type="similarity">
    <text evidence="4">Belongs to the class-IV pyridoxal-phosphate-dependent aminotransferase family.</text>
</comment>
<sequence length="105" mass="10706">MASTAMANLFAVIGGELVTPPVSEGVLPGIMRGAVLEEAPRAGLRAVERAIGTNELFAADAVFATNSVRLVMPVTAVDGRETAGKDDRAERIAALVARSCGATAP</sequence>
<dbReference type="InterPro" id="IPR001544">
    <property type="entry name" value="Aminotrans_IV"/>
</dbReference>
<dbReference type="EC" id="2.6.1.42" evidence="5"/>
<comment type="pathway">
    <text evidence="2">Amino-acid biosynthesis; L-valine biosynthesis; L-valine from pyruvate: step 4/4.</text>
</comment>
<name>A0A4Q0MJM2_9HYPH</name>
<dbReference type="AlphaFoldDB" id="A0A4Q0MJM2"/>
<evidence type="ECO:0000256" key="4">
    <source>
        <dbReference type="ARBA" id="ARBA00009320"/>
    </source>
</evidence>
<dbReference type="GO" id="GO:0009082">
    <property type="term" value="P:branched-chain amino acid biosynthetic process"/>
    <property type="evidence" value="ECO:0007669"/>
    <property type="project" value="UniProtKB-KW"/>
</dbReference>
<dbReference type="Gene3D" id="3.20.10.10">
    <property type="entry name" value="D-amino Acid Aminotransferase, subunit A, domain 2"/>
    <property type="match status" value="1"/>
</dbReference>
<evidence type="ECO:0000256" key="6">
    <source>
        <dbReference type="ARBA" id="ARBA00023304"/>
    </source>
</evidence>
<evidence type="ECO:0000256" key="7">
    <source>
        <dbReference type="ARBA" id="ARBA00048212"/>
    </source>
</evidence>
<protein>
    <recommendedName>
        <fullName evidence="5">branched-chain-amino-acid transaminase</fullName>
        <ecNumber evidence="5">2.6.1.42</ecNumber>
    </recommendedName>
</protein>
<keyword evidence="6" id="KW-0100">Branched-chain amino acid biosynthesis</keyword>
<dbReference type="Proteomes" id="UP000289708">
    <property type="component" value="Unassembled WGS sequence"/>
</dbReference>
<dbReference type="SUPFAM" id="SSF56752">
    <property type="entry name" value="D-aminoacid aminotransferase-like PLP-dependent enzymes"/>
    <property type="match status" value="1"/>
</dbReference>
<dbReference type="GO" id="GO:0004084">
    <property type="term" value="F:branched-chain-amino-acid transaminase activity"/>
    <property type="evidence" value="ECO:0007669"/>
    <property type="project" value="UniProtKB-EC"/>
</dbReference>
<comment type="pathway">
    <text evidence="3">Amino-acid biosynthesis; L-leucine biosynthesis; L-leucine from 3-methyl-2-oxobutanoate: step 4/4.</text>
</comment>
<evidence type="ECO:0000256" key="3">
    <source>
        <dbReference type="ARBA" id="ARBA00005072"/>
    </source>
</evidence>
<comment type="catalytic activity">
    <reaction evidence="9">
        <text>L-leucine + 2-oxoglutarate = 4-methyl-2-oxopentanoate + L-glutamate</text>
        <dbReference type="Rhea" id="RHEA:18321"/>
        <dbReference type="ChEBI" id="CHEBI:16810"/>
        <dbReference type="ChEBI" id="CHEBI:17865"/>
        <dbReference type="ChEBI" id="CHEBI:29985"/>
        <dbReference type="ChEBI" id="CHEBI:57427"/>
        <dbReference type="EC" id="2.6.1.42"/>
    </reaction>
</comment>
<dbReference type="PANTHER" id="PTHR42743:SF11">
    <property type="entry name" value="AMINODEOXYCHORISMATE LYASE"/>
    <property type="match status" value="1"/>
</dbReference>
<gene>
    <name evidence="10" type="ORF">EK403_10745</name>
</gene>
<dbReference type="Pfam" id="PF01063">
    <property type="entry name" value="Aminotran_4"/>
    <property type="match status" value="1"/>
</dbReference>
<proteinExistence type="inferred from homology"/>
<evidence type="ECO:0000256" key="9">
    <source>
        <dbReference type="ARBA" id="ARBA00049229"/>
    </source>
</evidence>
<comment type="pathway">
    <text evidence="1">Amino-acid biosynthesis; L-isoleucine biosynthesis; L-isoleucine from 2-oxobutanoate: step 4/4.</text>
</comment>
<dbReference type="InterPro" id="IPR050571">
    <property type="entry name" value="Class-IV_PLP-Dep_Aminotrnsfr"/>
</dbReference>
<reference evidence="10 11" key="1">
    <citation type="submission" date="2018-12" db="EMBL/GenBank/DDBJ databases">
        <title>bacterium Hansschlegelia zhihuaiae S113.</title>
        <authorList>
            <person name="He J."/>
        </authorList>
    </citation>
    <scope>NUCLEOTIDE SEQUENCE [LARGE SCALE GENOMIC DNA]</scope>
    <source>
        <strain evidence="10 11">S 113</strain>
    </source>
</reference>
<evidence type="ECO:0000256" key="1">
    <source>
        <dbReference type="ARBA" id="ARBA00004824"/>
    </source>
</evidence>
<dbReference type="InterPro" id="IPR043132">
    <property type="entry name" value="BCAT-like_C"/>
</dbReference>
<keyword evidence="11" id="KW-1185">Reference proteome</keyword>
<evidence type="ECO:0000256" key="8">
    <source>
        <dbReference type="ARBA" id="ARBA00048798"/>
    </source>
</evidence>
<comment type="catalytic activity">
    <reaction evidence="7">
        <text>L-valine + 2-oxoglutarate = 3-methyl-2-oxobutanoate + L-glutamate</text>
        <dbReference type="Rhea" id="RHEA:24813"/>
        <dbReference type="ChEBI" id="CHEBI:11851"/>
        <dbReference type="ChEBI" id="CHEBI:16810"/>
        <dbReference type="ChEBI" id="CHEBI:29985"/>
        <dbReference type="ChEBI" id="CHEBI:57762"/>
        <dbReference type="EC" id="2.6.1.42"/>
    </reaction>
</comment>
<comment type="caution">
    <text evidence="10">The sequence shown here is derived from an EMBL/GenBank/DDBJ whole genome shotgun (WGS) entry which is preliminary data.</text>
</comment>
<accession>A0A4Q0MJM2</accession>
<organism evidence="10 11">
    <name type="scientific">Hansschlegelia zhihuaiae</name>
    <dbReference type="NCBI Taxonomy" id="405005"/>
    <lineage>
        <taxon>Bacteria</taxon>
        <taxon>Pseudomonadati</taxon>
        <taxon>Pseudomonadota</taxon>
        <taxon>Alphaproteobacteria</taxon>
        <taxon>Hyphomicrobiales</taxon>
        <taxon>Methylopilaceae</taxon>
        <taxon>Hansschlegelia</taxon>
    </lineage>
</organism>
<evidence type="ECO:0000256" key="2">
    <source>
        <dbReference type="ARBA" id="ARBA00004931"/>
    </source>
</evidence>
<evidence type="ECO:0000313" key="10">
    <source>
        <dbReference type="EMBL" id="RXF73299.1"/>
    </source>
</evidence>
<dbReference type="PANTHER" id="PTHR42743">
    <property type="entry name" value="AMINO-ACID AMINOTRANSFERASE"/>
    <property type="match status" value="1"/>
</dbReference>
<evidence type="ECO:0000313" key="11">
    <source>
        <dbReference type="Proteomes" id="UP000289708"/>
    </source>
</evidence>
<dbReference type="EMBL" id="RYFI01000009">
    <property type="protein sequence ID" value="RXF73299.1"/>
    <property type="molecule type" value="Genomic_DNA"/>
</dbReference>
<dbReference type="InterPro" id="IPR036038">
    <property type="entry name" value="Aminotransferase-like"/>
</dbReference>
<evidence type="ECO:0000256" key="5">
    <source>
        <dbReference type="ARBA" id="ARBA00013053"/>
    </source>
</evidence>
<keyword evidence="6" id="KW-0028">Amino-acid biosynthesis</keyword>